<organism evidence="1 2">
    <name type="scientific">Prevotella amnii DNF00058</name>
    <dbReference type="NCBI Taxonomy" id="1401066"/>
    <lineage>
        <taxon>Bacteria</taxon>
        <taxon>Pseudomonadati</taxon>
        <taxon>Bacteroidota</taxon>
        <taxon>Bacteroidia</taxon>
        <taxon>Bacteroidales</taxon>
        <taxon>Prevotellaceae</taxon>
        <taxon>Prevotella</taxon>
    </lineage>
</organism>
<reference evidence="1 2" key="1">
    <citation type="submission" date="2014-07" db="EMBL/GenBank/DDBJ databases">
        <authorList>
            <person name="McCorrison J."/>
            <person name="Sanka R."/>
            <person name="Torralba M."/>
            <person name="Gillis M."/>
            <person name="Haft D.H."/>
            <person name="Methe B."/>
            <person name="Sutton G."/>
            <person name="Nelson K.E."/>
        </authorList>
    </citation>
    <scope>NUCLEOTIDE SEQUENCE [LARGE SCALE GENOMIC DNA]</scope>
    <source>
        <strain evidence="1 2">DNF00058</strain>
    </source>
</reference>
<dbReference type="Proteomes" id="UP000029614">
    <property type="component" value="Unassembled WGS sequence"/>
</dbReference>
<evidence type="ECO:0000313" key="2">
    <source>
        <dbReference type="Proteomes" id="UP000029614"/>
    </source>
</evidence>
<dbReference type="EMBL" id="JRNU01000012">
    <property type="protein sequence ID" value="KGF52403.1"/>
    <property type="molecule type" value="Genomic_DNA"/>
</dbReference>
<evidence type="ECO:0000313" key="1">
    <source>
        <dbReference type="EMBL" id="KGF52403.1"/>
    </source>
</evidence>
<accession>A0A096AZC4</accession>
<comment type="caution">
    <text evidence="1">The sequence shown here is derived from an EMBL/GenBank/DDBJ whole genome shotgun (WGS) entry which is preliminary data.</text>
</comment>
<gene>
    <name evidence="1" type="ORF">HMPREF9302_03750</name>
</gene>
<dbReference type="AlphaFoldDB" id="A0A096AZC4"/>
<keyword evidence="2" id="KW-1185">Reference proteome</keyword>
<protein>
    <submittedName>
        <fullName evidence="1">Uncharacterized protein</fullName>
    </submittedName>
</protein>
<name>A0A096AZC4_9BACT</name>
<proteinExistence type="predicted"/>
<sequence length="309" mass="37393">MLDRKEEQERREFILKELRKKNLALFYKDFSIDHRLWLRELTDKYKERGLLPLSPLILADYYKEYEDKLLAVLVACILLDDNERVMEQVSAMRKILGEHPYKDFYSNRTFVQLSNGANQTKYIAYFRSTKYYEISKLFDIIWNIEHDYGKKMFEVFFETITLKEYTPYNALLLLLRDFPVGRPEWRVNLALLRLCDKKGISEPLWDLGCLDEKLECPLSKEIKDYLNTWFFEWSRTFTFKEVCAILGFEREIDVYYSMLAFRELSRYKPKEVKDYLKLYYTQFKNGTLGLRGRKKLKARMPKIEFEHSK</sequence>